<dbReference type="RefSeq" id="WP_106610055.1">
    <property type="nucleotide sequence ID" value="NZ_PYGJ01000018.1"/>
</dbReference>
<evidence type="ECO:0000313" key="2">
    <source>
        <dbReference type="EMBL" id="PSL17330.1"/>
    </source>
</evidence>
<protein>
    <recommendedName>
        <fullName evidence="4">Alpha/beta hydrolase family protein</fullName>
    </recommendedName>
</protein>
<keyword evidence="1" id="KW-0378">Hydrolase</keyword>
<dbReference type="Proteomes" id="UP000240418">
    <property type="component" value="Unassembled WGS sequence"/>
</dbReference>
<dbReference type="EMBL" id="PYGJ01000018">
    <property type="protein sequence ID" value="PSL17330.1"/>
    <property type="molecule type" value="Genomic_DNA"/>
</dbReference>
<dbReference type="InterPro" id="IPR029058">
    <property type="entry name" value="AB_hydrolase_fold"/>
</dbReference>
<dbReference type="SUPFAM" id="SSF53474">
    <property type="entry name" value="alpha/beta-Hydrolases"/>
    <property type="match status" value="1"/>
</dbReference>
<name>A0A2P8F6I3_9RHOB</name>
<sequence>MRVIEDIIYVERPSASLALDLYLPDGTAHSTVLHAHGGGFFKGHRAGPRVPLLAQRLTDLGLAFASVSYRLGTPASTFNDTDLRSIRQNCRRARDQGVLIAKRMLGPAFEAARQDIGTAIAFLTSTHATHDIETSKLVLLGISAGGIAGLSLAYPPENLPCFAKPDAVITLGAAMVHPWCLSERGPQVLMLHSVNDKIIPPSTADLALTAATTSAAPFKVFKCNRKGHNAPVVALLKDTDERGTSYWDHMVATLQSAKVLSPTRGDV</sequence>
<comment type="caution">
    <text evidence="2">The sequence shown here is derived from an EMBL/GenBank/DDBJ whole genome shotgun (WGS) entry which is preliminary data.</text>
</comment>
<evidence type="ECO:0008006" key="4">
    <source>
        <dbReference type="Google" id="ProtNLM"/>
    </source>
</evidence>
<evidence type="ECO:0000313" key="3">
    <source>
        <dbReference type="Proteomes" id="UP000240418"/>
    </source>
</evidence>
<keyword evidence="3" id="KW-1185">Reference proteome</keyword>
<organism evidence="2 3">
    <name type="scientific">Shimia abyssi</name>
    <dbReference type="NCBI Taxonomy" id="1662395"/>
    <lineage>
        <taxon>Bacteria</taxon>
        <taxon>Pseudomonadati</taxon>
        <taxon>Pseudomonadota</taxon>
        <taxon>Alphaproteobacteria</taxon>
        <taxon>Rhodobacterales</taxon>
        <taxon>Roseobacteraceae</taxon>
    </lineage>
</organism>
<dbReference type="GO" id="GO:0016787">
    <property type="term" value="F:hydrolase activity"/>
    <property type="evidence" value="ECO:0007669"/>
    <property type="project" value="UniProtKB-KW"/>
</dbReference>
<gene>
    <name evidence="2" type="ORF">CLV88_1185</name>
</gene>
<reference evidence="2 3" key="1">
    <citation type="submission" date="2018-03" db="EMBL/GenBank/DDBJ databases">
        <title>Genomic Encyclopedia of Archaeal and Bacterial Type Strains, Phase II (KMG-II): from individual species to whole genera.</title>
        <authorList>
            <person name="Goeker M."/>
        </authorList>
    </citation>
    <scope>NUCLEOTIDE SEQUENCE [LARGE SCALE GENOMIC DNA]</scope>
    <source>
        <strain evidence="2 3">DSM 100673</strain>
    </source>
</reference>
<dbReference type="InterPro" id="IPR050300">
    <property type="entry name" value="GDXG_lipolytic_enzyme"/>
</dbReference>
<dbReference type="AlphaFoldDB" id="A0A2P8F6I3"/>
<dbReference type="OrthoDB" id="7821637at2"/>
<evidence type="ECO:0000256" key="1">
    <source>
        <dbReference type="ARBA" id="ARBA00022801"/>
    </source>
</evidence>
<accession>A0A2P8F6I3</accession>
<dbReference type="Gene3D" id="3.40.50.1820">
    <property type="entry name" value="alpha/beta hydrolase"/>
    <property type="match status" value="1"/>
</dbReference>
<dbReference type="PANTHER" id="PTHR48081">
    <property type="entry name" value="AB HYDROLASE SUPERFAMILY PROTEIN C4A8.06C"/>
    <property type="match status" value="1"/>
</dbReference>
<proteinExistence type="predicted"/>